<feature type="region of interest" description="Disordered" evidence="1">
    <location>
        <begin position="65"/>
        <end position="97"/>
    </location>
</feature>
<keyword evidence="2" id="KW-0472">Membrane</keyword>
<feature type="compositionally biased region" description="Basic and acidic residues" evidence="1">
    <location>
        <begin position="82"/>
        <end position="92"/>
    </location>
</feature>
<dbReference type="EMBL" id="CP046147">
    <property type="protein sequence ID" value="WFG39328.1"/>
    <property type="molecule type" value="Genomic_DNA"/>
</dbReference>
<gene>
    <name evidence="3" type="ORF">GKO46_02510</name>
    <name evidence="4" type="ORF">GKO48_06750</name>
</gene>
<reference evidence="5" key="3">
    <citation type="submission" date="2023-06" db="EMBL/GenBank/DDBJ databases">
        <title>Pangenomics reveal diversification of enzyme families and niche specialization in globally abundant SAR202 bacteria.</title>
        <authorList>
            <person name="Saw J.H.W."/>
        </authorList>
    </citation>
    <scope>NUCLEOTIDE SEQUENCE [LARGE SCALE GENOMIC DNA]</scope>
    <source>
        <strain evidence="5">JH1073</strain>
    </source>
</reference>
<keyword evidence="5" id="KW-1185">Reference proteome</keyword>
<feature type="region of interest" description="Disordered" evidence="1">
    <location>
        <begin position="1"/>
        <end position="36"/>
    </location>
</feature>
<proteinExistence type="predicted"/>
<evidence type="ECO:0000256" key="2">
    <source>
        <dbReference type="SAM" id="Phobius"/>
    </source>
</evidence>
<evidence type="ECO:0000313" key="4">
    <source>
        <dbReference type="EMBL" id="WFG39328.1"/>
    </source>
</evidence>
<evidence type="ECO:0000313" key="3">
    <source>
        <dbReference type="EMBL" id="MDG0865943.1"/>
    </source>
</evidence>
<dbReference type="Proteomes" id="UP001219901">
    <property type="component" value="Chromosome"/>
</dbReference>
<dbReference type="Proteomes" id="UP001321249">
    <property type="component" value="Unassembled WGS sequence"/>
</dbReference>
<protein>
    <submittedName>
        <fullName evidence="4">DUF3105 domain-containing protein</fullName>
    </submittedName>
</protein>
<keyword evidence="2" id="KW-1133">Transmembrane helix</keyword>
<keyword evidence="2" id="KW-0812">Transmembrane</keyword>
<evidence type="ECO:0000256" key="1">
    <source>
        <dbReference type="SAM" id="MobiDB-lite"/>
    </source>
</evidence>
<feature type="compositionally biased region" description="Basic and acidic residues" evidence="1">
    <location>
        <begin position="1"/>
        <end position="29"/>
    </location>
</feature>
<evidence type="ECO:0000313" key="6">
    <source>
        <dbReference type="Proteomes" id="UP001321249"/>
    </source>
</evidence>
<name>A0AAJ5ZDN6_9CHLR</name>
<accession>A0AAJ5ZDN6</accession>
<reference evidence="4" key="2">
    <citation type="journal article" date="2023" name="Nat. Commun.">
        <title>Cultivation of marine bacteria of the SAR202 clade.</title>
        <authorList>
            <person name="Lim Y."/>
            <person name="Seo J.H."/>
            <person name="Giovannoni S.J."/>
            <person name="Kang I."/>
            <person name="Cho J.C."/>
        </authorList>
    </citation>
    <scope>NUCLEOTIDE SEQUENCE</scope>
    <source>
        <strain evidence="4">JH1073</strain>
    </source>
</reference>
<organism evidence="4 5">
    <name type="scientific">Candidatus Lucifugimonas marina</name>
    <dbReference type="NCBI Taxonomy" id="3038979"/>
    <lineage>
        <taxon>Bacteria</taxon>
        <taxon>Bacillati</taxon>
        <taxon>Chloroflexota</taxon>
        <taxon>Dehalococcoidia</taxon>
        <taxon>SAR202 cluster</taxon>
        <taxon>Candidatus Lucifugimonadales</taxon>
        <taxon>Candidatus Lucifugimonadaceae</taxon>
        <taxon>Candidatus Lucifugimonas</taxon>
    </lineage>
</organism>
<reference evidence="5 6" key="1">
    <citation type="submission" date="2019-11" db="EMBL/GenBank/DDBJ databases">
        <authorList>
            <person name="Cho J.-C."/>
        </authorList>
    </citation>
    <scope>NUCLEOTIDE SEQUENCE [LARGE SCALE GENOMIC DNA]</scope>
    <source>
        <strain evidence="4 5">JH1073</strain>
        <strain evidence="3 6">JH702</strain>
    </source>
</reference>
<dbReference type="InterPro" id="IPR021454">
    <property type="entry name" value="DUF3105"/>
</dbReference>
<dbReference type="AlphaFoldDB" id="A0AAJ5ZDN6"/>
<evidence type="ECO:0000313" key="5">
    <source>
        <dbReference type="Proteomes" id="UP001219901"/>
    </source>
</evidence>
<dbReference type="RefSeq" id="WP_342822905.1">
    <property type="nucleotide sequence ID" value="NZ_CP046146.1"/>
</dbReference>
<dbReference type="EMBL" id="WMBE01000001">
    <property type="protein sequence ID" value="MDG0865943.1"/>
    <property type="molecule type" value="Genomic_DNA"/>
</dbReference>
<dbReference type="Pfam" id="PF11303">
    <property type="entry name" value="DUF3105"/>
    <property type="match status" value="1"/>
</dbReference>
<feature type="transmembrane region" description="Helical" evidence="2">
    <location>
        <begin position="40"/>
        <end position="59"/>
    </location>
</feature>
<sequence>MADTKRKATTRPDSRRGMTKGQIREERRERSRARARRKRSILTFAGVLFAIVFITALVVPQNNNSSTGGGLNTGGHIALDPDDGRGHIENNTDRGGPYSVVPATSGPHWFGANTAAAVSAPARWGRYVEALPDEVLVHNLEHGGIGFHYDCEEACPEIVKALDDLIPRSPVQYIMSPYAGMPSKIAITAWRHHLYLDEVDEEQIRRFIDEYKDRAPESVQGNQF</sequence>